<evidence type="ECO:0000313" key="1">
    <source>
        <dbReference type="EMBL" id="MWZ39639.1"/>
    </source>
</evidence>
<sequence>MAVNDEIPKSRLMLRYKTEVDGELKDKELPFRILVVGDLSQGLSKDRKVDFEERKIRHMDGTIDSMMKDMDMELNISVPNRITPSKSPNLDVKLKIDSMKSFQPGVIAESVPQLKSLIRLREMVQEFESTVDNNKGFRNLVKEILRDEAMLEKIKQELPALESFKMVGGNEVVEAEIVSDEEGEN</sequence>
<proteinExistence type="predicted"/>
<name>A0A6I4RVN7_FRATU</name>
<reference evidence="1 2" key="1">
    <citation type="submission" date="2019-06" db="EMBL/GenBank/DDBJ databases">
        <title>Phylogeography and genetic diversity of Francisella tularensis subsp. holarctica in France (1947-2018).</title>
        <authorList>
            <person name="Kevin M."/>
            <person name="Madani N."/>
            <person name="Maurin M."/>
        </authorList>
    </citation>
    <scope>NUCLEOTIDE SEQUENCE [LARGE SCALE GENOMIC DNA]</scope>
    <source>
        <strain evidence="1 2">ATCC 15482</strain>
    </source>
</reference>
<dbReference type="PANTHER" id="PTHR35850:SF2">
    <property type="entry name" value="TYPE VI SECRETION SYSTEM CONTRACTILE SHEATH SMALL SUBUNIT"/>
    <property type="match status" value="1"/>
</dbReference>
<protein>
    <submittedName>
        <fullName evidence="1">Type VI secretion system contractile sheath small subunit</fullName>
    </submittedName>
</protein>
<gene>
    <name evidence="1" type="primary">tssB</name>
    <name evidence="1" type="ORF">FNC33_03635</name>
</gene>
<evidence type="ECO:0000313" key="2">
    <source>
        <dbReference type="Proteomes" id="UP000469081"/>
    </source>
</evidence>
<dbReference type="Pfam" id="PF05591">
    <property type="entry name" value="T6SS_VipA"/>
    <property type="match status" value="1"/>
</dbReference>
<comment type="caution">
    <text evidence="1">The sequence shown here is derived from an EMBL/GenBank/DDBJ whole genome shotgun (WGS) entry which is preliminary data.</text>
</comment>
<dbReference type="PANTHER" id="PTHR35850">
    <property type="entry name" value="CYTOPLASMIC PROTEIN-RELATED"/>
    <property type="match status" value="1"/>
</dbReference>
<organism evidence="1 2">
    <name type="scientific">Francisella tularensis</name>
    <dbReference type="NCBI Taxonomy" id="263"/>
    <lineage>
        <taxon>Bacteria</taxon>
        <taxon>Pseudomonadati</taxon>
        <taxon>Pseudomonadota</taxon>
        <taxon>Gammaproteobacteria</taxon>
        <taxon>Thiotrichales</taxon>
        <taxon>Francisellaceae</taxon>
        <taxon>Francisella</taxon>
    </lineage>
</organism>
<dbReference type="AlphaFoldDB" id="A0A6I4RVN7"/>
<dbReference type="RefSeq" id="WP_011733564.1">
    <property type="nucleotide sequence ID" value="NZ_VJEZ01000004.1"/>
</dbReference>
<dbReference type="Proteomes" id="UP000469081">
    <property type="component" value="Unassembled WGS sequence"/>
</dbReference>
<dbReference type="InterPro" id="IPR008312">
    <property type="entry name" value="T6SS_TssB1"/>
</dbReference>
<accession>A0A6I4RVN7</accession>
<dbReference type="EMBL" id="VJEZ01000004">
    <property type="protein sequence ID" value="MWZ39639.1"/>
    <property type="molecule type" value="Genomic_DNA"/>
</dbReference>
<dbReference type="NCBIfam" id="TIGR03358">
    <property type="entry name" value="VI_chp_5"/>
    <property type="match status" value="1"/>
</dbReference>